<accession>B7P7B0</accession>
<gene>
    <name evidence="1" type="ORF">IscW_ISCW001008</name>
</gene>
<dbReference type="EMBL" id="ABJB010492732">
    <property type="status" value="NOT_ANNOTATED_CDS"/>
    <property type="molecule type" value="Genomic_DNA"/>
</dbReference>
<keyword evidence="3" id="KW-1185">Reference proteome</keyword>
<evidence type="ECO:0000313" key="3">
    <source>
        <dbReference type="Proteomes" id="UP000001555"/>
    </source>
</evidence>
<proteinExistence type="predicted"/>
<dbReference type="EMBL" id="DS650955">
    <property type="protein sequence ID" value="EEC02482.1"/>
    <property type="molecule type" value="Genomic_DNA"/>
</dbReference>
<dbReference type="HOGENOM" id="CLU_2006399_0_0_1"/>
<evidence type="ECO:0000313" key="2">
    <source>
        <dbReference type="EnsemblMetazoa" id="ISCW001008-PA"/>
    </source>
</evidence>
<name>B7P7B0_IXOSC</name>
<evidence type="ECO:0000313" key="1">
    <source>
        <dbReference type="EMBL" id="EEC02482.1"/>
    </source>
</evidence>
<dbReference type="InParanoid" id="B7P7B0"/>
<reference evidence="2" key="2">
    <citation type="submission" date="2020-05" db="UniProtKB">
        <authorList>
            <consortium name="EnsemblMetazoa"/>
        </authorList>
    </citation>
    <scope>IDENTIFICATION</scope>
    <source>
        <strain evidence="2">wikel</strain>
    </source>
</reference>
<dbReference type="EnsemblMetazoa" id="ISCW001008-RA">
    <property type="protein sequence ID" value="ISCW001008-PA"/>
    <property type="gene ID" value="ISCW001008"/>
</dbReference>
<reference evidence="1 3" key="1">
    <citation type="submission" date="2008-03" db="EMBL/GenBank/DDBJ databases">
        <title>Annotation of Ixodes scapularis.</title>
        <authorList>
            <consortium name="Ixodes scapularis Genome Project Consortium"/>
            <person name="Caler E."/>
            <person name="Hannick L.I."/>
            <person name="Bidwell S."/>
            <person name="Joardar V."/>
            <person name="Thiagarajan M."/>
            <person name="Amedeo P."/>
            <person name="Galinsky K.J."/>
            <person name="Schobel S."/>
            <person name="Inman J."/>
            <person name="Hostetler J."/>
            <person name="Miller J."/>
            <person name="Hammond M."/>
            <person name="Megy K."/>
            <person name="Lawson D."/>
            <person name="Kodira C."/>
            <person name="Sutton G."/>
            <person name="Meyer J."/>
            <person name="Hill C.A."/>
            <person name="Birren B."/>
            <person name="Nene V."/>
            <person name="Collins F."/>
            <person name="Alarcon-Chaidez F."/>
            <person name="Wikel S."/>
            <person name="Strausberg R."/>
        </authorList>
    </citation>
    <scope>NUCLEOTIDE SEQUENCE [LARGE SCALE GENOMIC DNA]</scope>
    <source>
        <strain evidence="3">Wikel</strain>
        <strain evidence="1">Wikel colony</strain>
    </source>
</reference>
<sequence length="124" mass="13554">MTVQSRGKGPTLDDGSFSLAYTRNADSVAVSVQVCFSHILYIHPNCRQQSYTGLVMRATNSVVRRKVGLTGQATSLNAASFGLFILSHFMFGINSFCTRLSMPDTVISISKMHACSKTKREKIG</sequence>
<dbReference type="Proteomes" id="UP000001555">
    <property type="component" value="Unassembled WGS sequence"/>
</dbReference>
<protein>
    <submittedName>
        <fullName evidence="1 2">Uncharacterized protein</fullName>
    </submittedName>
</protein>
<dbReference type="VEuPathDB" id="VectorBase:ISCI001008"/>
<dbReference type="AlphaFoldDB" id="B7P7B0"/>
<dbReference type="PaxDb" id="6945-B7P7B0"/>
<organism>
    <name type="scientific">Ixodes scapularis</name>
    <name type="common">Black-legged tick</name>
    <name type="synonym">Deer tick</name>
    <dbReference type="NCBI Taxonomy" id="6945"/>
    <lineage>
        <taxon>Eukaryota</taxon>
        <taxon>Metazoa</taxon>
        <taxon>Ecdysozoa</taxon>
        <taxon>Arthropoda</taxon>
        <taxon>Chelicerata</taxon>
        <taxon>Arachnida</taxon>
        <taxon>Acari</taxon>
        <taxon>Parasitiformes</taxon>
        <taxon>Ixodida</taxon>
        <taxon>Ixodoidea</taxon>
        <taxon>Ixodidae</taxon>
        <taxon>Ixodinae</taxon>
        <taxon>Ixodes</taxon>
    </lineage>
</organism>
<dbReference type="VEuPathDB" id="VectorBase:ISCW001008"/>